<gene>
    <name evidence="2" type="ORF">NTEN_LOCUS2837</name>
</gene>
<dbReference type="AlphaFoldDB" id="A0A6H5G379"/>
<proteinExistence type="predicted"/>
<dbReference type="Proteomes" id="UP000479000">
    <property type="component" value="Unassembled WGS sequence"/>
</dbReference>
<name>A0A6H5G379_9HEMI</name>
<protein>
    <submittedName>
        <fullName evidence="2">Uncharacterized protein</fullName>
    </submittedName>
</protein>
<organism evidence="2 3">
    <name type="scientific">Nesidiocoris tenuis</name>
    <dbReference type="NCBI Taxonomy" id="355587"/>
    <lineage>
        <taxon>Eukaryota</taxon>
        <taxon>Metazoa</taxon>
        <taxon>Ecdysozoa</taxon>
        <taxon>Arthropoda</taxon>
        <taxon>Hexapoda</taxon>
        <taxon>Insecta</taxon>
        <taxon>Pterygota</taxon>
        <taxon>Neoptera</taxon>
        <taxon>Paraneoptera</taxon>
        <taxon>Hemiptera</taxon>
        <taxon>Heteroptera</taxon>
        <taxon>Panheteroptera</taxon>
        <taxon>Cimicomorpha</taxon>
        <taxon>Miridae</taxon>
        <taxon>Dicyphina</taxon>
        <taxon>Nesidiocoris</taxon>
    </lineage>
</organism>
<evidence type="ECO:0000313" key="3">
    <source>
        <dbReference type="Proteomes" id="UP000479000"/>
    </source>
</evidence>
<dbReference type="EMBL" id="CADCXU010004515">
    <property type="protein sequence ID" value="CAA9996275.1"/>
    <property type="molecule type" value="Genomic_DNA"/>
</dbReference>
<evidence type="ECO:0000313" key="2">
    <source>
        <dbReference type="EMBL" id="CAA9996275.1"/>
    </source>
</evidence>
<keyword evidence="3" id="KW-1185">Reference proteome</keyword>
<accession>A0A6H5G379</accession>
<feature type="region of interest" description="Disordered" evidence="1">
    <location>
        <begin position="1"/>
        <end position="40"/>
    </location>
</feature>
<sequence>MESRRSSSRSGSGINGSGGRLRRQRSSEWREYSTSEEEATARQTAVYAAGIASLLANYTNQTVCRGISKSTNLTHPCSRTKLYSGFGPLSDNESCSVPSPSHTVDDFHSLQVIERVIQGGGSALILGRTRKN</sequence>
<dbReference type="OrthoDB" id="6625240at2759"/>
<evidence type="ECO:0000256" key="1">
    <source>
        <dbReference type="SAM" id="MobiDB-lite"/>
    </source>
</evidence>
<reference evidence="2 3" key="1">
    <citation type="submission" date="2020-02" db="EMBL/GenBank/DDBJ databases">
        <authorList>
            <person name="Ferguson B K."/>
        </authorList>
    </citation>
    <scope>NUCLEOTIDE SEQUENCE [LARGE SCALE GENOMIC DNA]</scope>
</reference>